<sequence length="118" mass="14096">MIEFLYKGEKCYTSNLAKKLKRMKITEADIEIIREYDETEKSIKVKEDEIDDNAWTYYIYQNPKGYYLWGINKPDLSYIESFGFDISDYKLIDTCKGNLPLKYYKWNPETGTGRKDIQ</sequence>
<dbReference type="Proteomes" id="UP001349343">
    <property type="component" value="Segment"/>
</dbReference>
<evidence type="ECO:0000313" key="1">
    <source>
        <dbReference type="EMBL" id="WQJ52844.1"/>
    </source>
</evidence>
<organism evidence="1 2">
    <name type="scientific">phage Lak_Megaphage_RVC_JS4_GC31</name>
    <dbReference type="NCBI Taxonomy" id="3109228"/>
    <lineage>
        <taxon>Viruses</taxon>
        <taxon>Duplodnaviria</taxon>
        <taxon>Heunggongvirae</taxon>
        <taxon>Uroviricota</taxon>
        <taxon>Caudoviricetes</taxon>
        <taxon>Caudoviricetes code 15 clade</taxon>
    </lineage>
</organism>
<proteinExistence type="predicted"/>
<protein>
    <submittedName>
        <fullName evidence="1">Uncharacterized protein</fullName>
    </submittedName>
</protein>
<keyword evidence="2" id="KW-1185">Reference proteome</keyword>
<accession>A0ABZ0Z1D6</accession>
<name>A0ABZ0Z1D6_9CAUD</name>
<reference evidence="1 2" key="1">
    <citation type="submission" date="2023-11" db="EMBL/GenBank/DDBJ databases">
        <authorList>
            <person name="Cook R."/>
            <person name="Crisci M."/>
            <person name="Pye H."/>
            <person name="Adriaenssens E."/>
            <person name="Santini J."/>
        </authorList>
    </citation>
    <scope>NUCLEOTIDE SEQUENCE [LARGE SCALE GENOMIC DNA]</scope>
    <source>
        <strain evidence="1">Lak_Megaphage_RVC_JS4_GC31</strain>
    </source>
</reference>
<evidence type="ECO:0000313" key="2">
    <source>
        <dbReference type="Proteomes" id="UP001349343"/>
    </source>
</evidence>
<dbReference type="EMBL" id="OR769222">
    <property type="protein sequence ID" value="WQJ52844.1"/>
    <property type="molecule type" value="Genomic_DNA"/>
</dbReference>